<comment type="caution">
    <text evidence="9">The sequence shown here is derived from an EMBL/GenBank/DDBJ whole genome shotgun (WGS) entry which is preliminary data.</text>
</comment>
<name>A0A445E8Q7_ARAHY</name>
<dbReference type="GO" id="GO:0005634">
    <property type="term" value="C:nucleus"/>
    <property type="evidence" value="ECO:0007669"/>
    <property type="project" value="UniProtKB-ARBA"/>
</dbReference>
<reference evidence="9 10" key="1">
    <citation type="submission" date="2019-01" db="EMBL/GenBank/DDBJ databases">
        <title>Sequencing of cultivated peanut Arachis hypogaea provides insights into genome evolution and oil improvement.</title>
        <authorList>
            <person name="Chen X."/>
        </authorList>
    </citation>
    <scope>NUCLEOTIDE SEQUENCE [LARGE SCALE GENOMIC DNA]</scope>
    <source>
        <strain evidence="10">cv. Fuhuasheng</strain>
        <tissue evidence="9">Leaves</tissue>
    </source>
</reference>
<evidence type="ECO:0000313" key="10">
    <source>
        <dbReference type="Proteomes" id="UP000289738"/>
    </source>
</evidence>
<dbReference type="Pfam" id="PF00855">
    <property type="entry name" value="PWWP"/>
    <property type="match status" value="1"/>
</dbReference>
<feature type="compositionally biased region" description="Basic and acidic residues" evidence="6">
    <location>
        <begin position="138"/>
        <end position="151"/>
    </location>
</feature>
<dbReference type="PRINTS" id="PR01011">
    <property type="entry name" value="GLUTPROXDASE"/>
</dbReference>
<dbReference type="InterPro" id="IPR036249">
    <property type="entry name" value="Thioredoxin-like_sf"/>
</dbReference>
<dbReference type="SMART" id="SM00582">
    <property type="entry name" value="RPR"/>
    <property type="match status" value="1"/>
</dbReference>
<dbReference type="SMART" id="SM00293">
    <property type="entry name" value="PWWP"/>
    <property type="match status" value="1"/>
</dbReference>
<dbReference type="Gene3D" id="3.40.30.10">
    <property type="entry name" value="Glutaredoxin"/>
    <property type="match status" value="1"/>
</dbReference>
<feature type="region of interest" description="Disordered" evidence="6">
    <location>
        <begin position="1054"/>
        <end position="1084"/>
    </location>
</feature>
<dbReference type="PANTHER" id="PTHR12550">
    <property type="entry name" value="HEPATOMA-DERIVED GROWTH FACTOR-RELATED"/>
    <property type="match status" value="1"/>
</dbReference>
<dbReference type="PROSITE" id="PS51391">
    <property type="entry name" value="CID"/>
    <property type="match status" value="1"/>
</dbReference>
<dbReference type="PROSITE" id="PS50812">
    <property type="entry name" value="PWWP"/>
    <property type="match status" value="1"/>
</dbReference>
<sequence>MAPSRRKGVSKASAAAAARRQWKVGDLVLAKVKGFPAWPATVSEPEKWGYNADCKKVLVYFFGTQQIAFCNPADVEPFTEEKKQSLILKRHGKGADFVHAVREIVDIYDRLKKEAQLDEARSDVEFANANVSNSLDSSAKDQNDSSTRDQTDAPELAINLSMKSSNSVTNRHELACATENDSAAALEDGSRGNVASLEDPTDNTVAGKSSKTVTYSSRKRSSGNLHCQGNGAQSLAPLRKSRSLSRVQNSAMHGSDGGKHADDLSADADLSAPTRRNKCSRKSPDLSSCDDFGSSARVSNDSMDDDSEILTIDSETFSLNEGSTIESNFKHEKSEATEYSEVGLSKEHVDTKAAVNKKKRKPNRKRETNDTAKPISRVEENAGSVQNSSQISQNICGNSEEKCIEQDGDEHLPLLKRARVRMSNLSSTEVEFSNIIRAQEKTCKEDINSQQQMVTSSNWENSPADGDSSVLNGAMDNVSPSKVLVTCFETQICNPKKEESLCSVDGEAALPPSKRLHRALEAMSANVAEGQTHMEVSSSIITSSVTCVSSIERFPCIASNNHEDNDVGLKALDSCGIGSSEINVHGISTSSNPLISTENKASLQVDKMLTKFRQHESGTDGNTPASYQVVDDTNNYVVCHTAETESKRETSPNLDSKYLEVGSNCDSSNLSLPPNEDKTQTSSHPNNASDGSEHNGLSLDPMACSNEKSIPLPEGNVEVLQQNEVAVCEDKGCLKTAVVHCNKSNDMSEAANEITCKGAEEDMNSVSTSDGCLGEKVILDIHLSPSLTDGGDCIPPGSPPNMSVCNVSTSDSSNILHNGSCSPDVHLHQKQTISSHIGVDKDGFVATQESSSMGKPTEAGRAALLYFEATLGTLTRTKDSIGRATRIAIDCAKFGIADKVMEILAHNLETESSLHRRVDLFFLVDSIAQFSRGLKGDVCGVYPSAIQAVLARLLSAAAPPGNSAQENRRQCLKVLKVWLERRILPVSVIRHHIRELDSYSSSAPAGLFSRRSLRTERALDDPIRDMEGMLVDEYGSNSSFQLPGFCMPRMLKDEEENEGSDSDGGNFEAVTPEHNSEVQEMTSTAEKHRHILEDVDGELEMEDVAPSCDVEMNSFCSVVAGNTTQFENPLTSFAPAQDVPPSLPPPPPSTPPPPPPPLPPPPPPMLHPVSSTLDPYGTVVNSKVYADSQMQMQKDNAPHSMAQPLAAPRCRQPISDAMQYQVSDCREIPMSDSNCSFNSYPVPPPDNFRHSDNMHNGYSIRPPQHVPSNQFSFVHGEQHVKHHHQRDFPPPSAYSNRSHFMQNMERDNLYNNHERMKQPPYDYREGWDVPPPYSGPSYHDKGAPPPYGCHPCESSRIPGHGWRFPPRSINHRNSMAYKPPFEDAIPVTNRGPGFWQPRKRSREIMGGSQSQQVTARSIHEFTVKDSKGREMNLKVFKGKVLLIVNVASKCALGNANYTQLTQLHSRYKDKGFEILAFPCNQFLNKEPGTSQEAEAFACERYKATFPILGKVRVNGAETEPIYKFLKSQKTGSMGSSRIKWNFTKFLVDEDGQVLRRYSPTTPPLALEMDIQKALGLVPKGF</sequence>
<protein>
    <recommendedName>
        <fullName evidence="5">Glutathione peroxidase</fullName>
    </recommendedName>
</protein>
<dbReference type="InterPro" id="IPR000313">
    <property type="entry name" value="PWWP_dom"/>
</dbReference>
<keyword evidence="2 5" id="KW-0575">Peroxidase</keyword>
<feature type="domain" description="CID" evidence="8">
    <location>
        <begin position="859"/>
        <end position="1000"/>
    </location>
</feature>
<dbReference type="Proteomes" id="UP000289738">
    <property type="component" value="Chromosome A02"/>
</dbReference>
<dbReference type="GO" id="GO:0006979">
    <property type="term" value="P:response to oxidative stress"/>
    <property type="evidence" value="ECO:0007669"/>
    <property type="project" value="InterPro"/>
</dbReference>
<dbReference type="CDD" id="cd20147">
    <property type="entry name" value="PWWP_HULK"/>
    <property type="match status" value="1"/>
</dbReference>
<dbReference type="SUPFAM" id="SSF63748">
    <property type="entry name" value="Tudor/PWWP/MBT"/>
    <property type="match status" value="1"/>
</dbReference>
<dbReference type="FunFam" id="3.40.30.10:FF:000025">
    <property type="entry name" value="Glutathione peroxidase"/>
    <property type="match status" value="1"/>
</dbReference>
<dbReference type="InterPro" id="IPR029760">
    <property type="entry name" value="GPX_CS"/>
</dbReference>
<dbReference type="GO" id="GO:0006397">
    <property type="term" value="P:mRNA processing"/>
    <property type="evidence" value="ECO:0007669"/>
    <property type="project" value="UniProtKB-KW"/>
</dbReference>
<dbReference type="SUPFAM" id="SSF52833">
    <property type="entry name" value="Thioredoxin-like"/>
    <property type="match status" value="1"/>
</dbReference>
<evidence type="ECO:0000256" key="6">
    <source>
        <dbReference type="SAM" id="MobiDB-lite"/>
    </source>
</evidence>
<dbReference type="CDD" id="cd00340">
    <property type="entry name" value="GSH_Peroxidase"/>
    <property type="match status" value="1"/>
</dbReference>
<organism evidence="9 10">
    <name type="scientific">Arachis hypogaea</name>
    <name type="common">Peanut</name>
    <dbReference type="NCBI Taxonomy" id="3818"/>
    <lineage>
        <taxon>Eukaryota</taxon>
        <taxon>Viridiplantae</taxon>
        <taxon>Streptophyta</taxon>
        <taxon>Embryophyta</taxon>
        <taxon>Tracheophyta</taxon>
        <taxon>Spermatophyta</taxon>
        <taxon>Magnoliopsida</taxon>
        <taxon>eudicotyledons</taxon>
        <taxon>Gunneridae</taxon>
        <taxon>Pentapetalae</taxon>
        <taxon>rosids</taxon>
        <taxon>fabids</taxon>
        <taxon>Fabales</taxon>
        <taxon>Fabaceae</taxon>
        <taxon>Papilionoideae</taxon>
        <taxon>50 kb inversion clade</taxon>
        <taxon>dalbergioids sensu lato</taxon>
        <taxon>Dalbergieae</taxon>
        <taxon>Pterocarpus clade</taxon>
        <taxon>Arachis</taxon>
    </lineage>
</organism>
<dbReference type="STRING" id="3818.A0A445E8Q7"/>
<dbReference type="OrthoDB" id="62853at2759"/>
<feature type="region of interest" description="Disordered" evidence="6">
    <location>
        <begin position="133"/>
        <end position="153"/>
    </location>
</feature>
<evidence type="ECO:0000256" key="1">
    <source>
        <dbReference type="ARBA" id="ARBA00006926"/>
    </source>
</evidence>
<proteinExistence type="inferred from homology"/>
<evidence type="ECO:0000256" key="4">
    <source>
        <dbReference type="ARBA" id="ARBA00023002"/>
    </source>
</evidence>
<evidence type="ECO:0000256" key="2">
    <source>
        <dbReference type="ARBA" id="ARBA00022559"/>
    </source>
</evidence>
<dbReference type="InterPro" id="IPR008942">
    <property type="entry name" value="ENTH_VHS"/>
</dbReference>
<dbReference type="EMBL" id="SDMP01000002">
    <property type="protein sequence ID" value="RYR71904.1"/>
    <property type="molecule type" value="Genomic_DNA"/>
</dbReference>
<keyword evidence="3" id="KW-0507">mRNA processing</keyword>
<feature type="domain" description="PWWP" evidence="7">
    <location>
        <begin position="24"/>
        <end position="81"/>
    </location>
</feature>
<feature type="region of interest" description="Disordered" evidence="6">
    <location>
        <begin position="665"/>
        <end position="710"/>
    </location>
</feature>
<feature type="compositionally biased region" description="Polar residues" evidence="6">
    <location>
        <begin position="680"/>
        <end position="690"/>
    </location>
</feature>
<feature type="compositionally biased region" description="Pro residues" evidence="6">
    <location>
        <begin position="1141"/>
        <end position="1166"/>
    </location>
</feature>
<dbReference type="PANTHER" id="PTHR12550:SF80">
    <property type="entry name" value="TUDOR_PWWP_MBT SUPERFAMILY PROTEIN"/>
    <property type="match status" value="1"/>
</dbReference>
<dbReference type="InterPro" id="IPR000889">
    <property type="entry name" value="Glutathione_peroxidase"/>
</dbReference>
<dbReference type="Pfam" id="PF00255">
    <property type="entry name" value="GSHPx"/>
    <property type="match status" value="1"/>
</dbReference>
<dbReference type="Gene3D" id="1.25.40.90">
    <property type="match status" value="1"/>
</dbReference>
<comment type="similarity">
    <text evidence="1 5">Belongs to the glutathione peroxidase family.</text>
</comment>
<dbReference type="InterPro" id="IPR006569">
    <property type="entry name" value="CID_dom"/>
</dbReference>
<gene>
    <name evidence="9" type="ORF">Ahy_A02g006110</name>
</gene>
<evidence type="ECO:0000256" key="5">
    <source>
        <dbReference type="RuleBase" id="RU000499"/>
    </source>
</evidence>
<dbReference type="Pfam" id="PF04818">
    <property type="entry name" value="CID"/>
    <property type="match status" value="1"/>
</dbReference>
<evidence type="ECO:0000259" key="8">
    <source>
        <dbReference type="PROSITE" id="PS51391"/>
    </source>
</evidence>
<evidence type="ECO:0000259" key="7">
    <source>
        <dbReference type="PROSITE" id="PS50812"/>
    </source>
</evidence>
<dbReference type="PROSITE" id="PS51355">
    <property type="entry name" value="GLUTATHIONE_PEROXID_3"/>
    <property type="match status" value="1"/>
</dbReference>
<feature type="region of interest" description="Disordered" evidence="6">
    <location>
        <begin position="1128"/>
        <end position="1173"/>
    </location>
</feature>
<keyword evidence="4 5" id="KW-0560">Oxidoreductase</keyword>
<feature type="compositionally biased region" description="Polar residues" evidence="6">
    <location>
        <begin position="202"/>
        <end position="233"/>
    </location>
</feature>
<evidence type="ECO:0000313" key="9">
    <source>
        <dbReference type="EMBL" id="RYR71904.1"/>
    </source>
</evidence>
<feature type="region of interest" description="Disordered" evidence="6">
    <location>
        <begin position="191"/>
        <end position="306"/>
    </location>
</feature>
<keyword evidence="10" id="KW-1185">Reference proteome</keyword>
<evidence type="ECO:0000256" key="3">
    <source>
        <dbReference type="ARBA" id="ARBA00022664"/>
    </source>
</evidence>
<dbReference type="Gene3D" id="2.30.30.140">
    <property type="match status" value="1"/>
</dbReference>
<feature type="region of interest" description="Disordered" evidence="6">
    <location>
        <begin position="348"/>
        <end position="373"/>
    </location>
</feature>
<dbReference type="PROSITE" id="PS00763">
    <property type="entry name" value="GLUTATHIONE_PEROXID_2"/>
    <property type="match status" value="1"/>
</dbReference>
<feature type="compositionally biased region" description="Basic residues" evidence="6">
    <location>
        <begin position="355"/>
        <end position="364"/>
    </location>
</feature>
<accession>A0A445E8Q7</accession>
<dbReference type="GO" id="GO:0004601">
    <property type="term" value="F:peroxidase activity"/>
    <property type="evidence" value="ECO:0007669"/>
    <property type="project" value="UniProtKB-KW"/>
</dbReference>